<dbReference type="RefSeq" id="WP_163654169.1">
    <property type="nucleotide sequence ID" value="NZ_JAAGRN010000005.1"/>
</dbReference>
<comment type="caution">
    <text evidence="2">The sequence shown here is derived from an EMBL/GenBank/DDBJ whole genome shotgun (WGS) entry which is preliminary data.</text>
</comment>
<sequence>MLDDLDFLSQRLKKLVEQTQQLVADRKALQTRLAQVESERDALAKKLAQEDVQAKALGIKVNAYEAEIEVLRSQSTAKNQALQGSLDLFKQEHTNLQAQLQSRDHEVSALRAATIQAKERIDAVLERLPGGHHEEQH</sequence>
<accession>A0A6B2QZ82</accession>
<reference evidence="2" key="1">
    <citation type="submission" date="2020-02" db="EMBL/GenBank/DDBJ databases">
        <authorList>
            <person name="Chen W.-M."/>
        </authorList>
    </citation>
    <scope>NUCLEOTIDE SEQUENCE</scope>
    <source>
        <strain evidence="2">NBD-18</strain>
    </source>
</reference>
<evidence type="ECO:0000256" key="1">
    <source>
        <dbReference type="SAM" id="Coils"/>
    </source>
</evidence>
<gene>
    <name evidence="2" type="ORF">G3I67_08260</name>
</gene>
<evidence type="ECO:0000313" key="2">
    <source>
        <dbReference type="EMBL" id="NDY83223.1"/>
    </source>
</evidence>
<feature type="coiled-coil region" evidence="1">
    <location>
        <begin position="5"/>
        <end position="99"/>
    </location>
</feature>
<organism evidence="2">
    <name type="scientific">Sheuella amnicola</name>
    <dbReference type="NCBI Taxonomy" id="2707330"/>
    <lineage>
        <taxon>Bacteria</taxon>
        <taxon>Pseudomonadati</taxon>
        <taxon>Pseudomonadota</taxon>
        <taxon>Betaproteobacteria</taxon>
        <taxon>Burkholderiales</taxon>
        <taxon>Alcaligenaceae</taxon>
        <taxon>Sheuella</taxon>
    </lineage>
</organism>
<dbReference type="AlphaFoldDB" id="A0A6B2QZ82"/>
<name>A0A6B2QZ82_9BURK</name>
<protein>
    <submittedName>
        <fullName evidence="2">Uncharacterized protein</fullName>
    </submittedName>
</protein>
<dbReference type="Gene3D" id="1.10.287.1490">
    <property type="match status" value="1"/>
</dbReference>
<dbReference type="EMBL" id="JAAGRN010000005">
    <property type="protein sequence ID" value="NDY83223.1"/>
    <property type="molecule type" value="Genomic_DNA"/>
</dbReference>
<proteinExistence type="predicted"/>
<keyword evidence="1" id="KW-0175">Coiled coil</keyword>